<protein>
    <recommendedName>
        <fullName evidence="5">SET domain-containing protein</fullName>
    </recommendedName>
</protein>
<accession>A0AAD3D9L5</accession>
<evidence type="ECO:0000256" key="3">
    <source>
        <dbReference type="ARBA" id="ARBA00022691"/>
    </source>
</evidence>
<feature type="domain" description="SET" evidence="5">
    <location>
        <begin position="73"/>
        <end position="291"/>
    </location>
</feature>
<dbReference type="SUPFAM" id="SSF81822">
    <property type="entry name" value="RuBisCo LSMT C-terminal, substrate-binding domain"/>
    <property type="match status" value="1"/>
</dbReference>
<dbReference type="EMBL" id="BLLK01000069">
    <property type="protein sequence ID" value="GFH60338.1"/>
    <property type="molecule type" value="Genomic_DNA"/>
</dbReference>
<dbReference type="Pfam" id="PF00856">
    <property type="entry name" value="SET"/>
    <property type="match status" value="1"/>
</dbReference>
<feature type="region of interest" description="Disordered" evidence="4">
    <location>
        <begin position="36"/>
        <end position="55"/>
    </location>
</feature>
<dbReference type="InterPro" id="IPR036464">
    <property type="entry name" value="Rubisco_LSMT_subst-bd_sf"/>
</dbReference>
<dbReference type="InterPro" id="IPR050600">
    <property type="entry name" value="SETD3_SETD6_MTase"/>
</dbReference>
<keyword evidence="3" id="KW-0949">S-adenosyl-L-methionine</keyword>
<keyword evidence="7" id="KW-1185">Reference proteome</keyword>
<proteinExistence type="predicted"/>
<dbReference type="PROSITE" id="PS50280">
    <property type="entry name" value="SET"/>
    <property type="match status" value="1"/>
</dbReference>
<organism evidence="6 7">
    <name type="scientific">Chaetoceros tenuissimus</name>
    <dbReference type="NCBI Taxonomy" id="426638"/>
    <lineage>
        <taxon>Eukaryota</taxon>
        <taxon>Sar</taxon>
        <taxon>Stramenopiles</taxon>
        <taxon>Ochrophyta</taxon>
        <taxon>Bacillariophyta</taxon>
        <taxon>Coscinodiscophyceae</taxon>
        <taxon>Chaetocerotophycidae</taxon>
        <taxon>Chaetocerotales</taxon>
        <taxon>Chaetocerotaceae</taxon>
        <taxon>Chaetoceros</taxon>
    </lineage>
</organism>
<name>A0AAD3D9L5_9STRA</name>
<dbReference type="PANTHER" id="PTHR13271:SF137">
    <property type="entry name" value="SET DOMAIN-CONTAINING PROTEIN"/>
    <property type="match status" value="1"/>
</dbReference>
<evidence type="ECO:0000256" key="4">
    <source>
        <dbReference type="SAM" id="MobiDB-lite"/>
    </source>
</evidence>
<dbReference type="InterPro" id="IPR046341">
    <property type="entry name" value="SET_dom_sf"/>
</dbReference>
<dbReference type="CDD" id="cd10527">
    <property type="entry name" value="SET_LSMT"/>
    <property type="match status" value="1"/>
</dbReference>
<dbReference type="Gene3D" id="3.90.1420.10">
    <property type="entry name" value="Rubisco LSMT, substrate-binding domain"/>
    <property type="match status" value="1"/>
</dbReference>
<gene>
    <name evidence="6" type="ORF">CTEN210_16814</name>
</gene>
<dbReference type="PANTHER" id="PTHR13271">
    <property type="entry name" value="UNCHARACTERIZED PUTATIVE METHYLTRANSFERASE"/>
    <property type="match status" value="1"/>
</dbReference>
<dbReference type="GO" id="GO:0032259">
    <property type="term" value="P:methylation"/>
    <property type="evidence" value="ECO:0007669"/>
    <property type="project" value="UniProtKB-KW"/>
</dbReference>
<sequence length="637" mass="72749">MFASPTSKKTDKYEIFEDWLRRNGAEFSELELRSYDDGDSKLGNDRSFERRHSAEEKKETNYTCDSFCSNNIEEVQGTKDISEDSEMRGIHAKRNIPSNTICVAIPKKCLITVEMGQATEIGQIILRSDLDLDAPKHIFLMIFLLWDRKVNGDNSFFKPYYDILPKTLSNIPIFWNDEELQYLKGSYLLTQIKDRVDAITEDYYTICQVAPQLKDIATLEEFQWARMCVCSRNFGLQIDGHRTSALVPHADMLNHHRPRETKWSFDDELQAFTITTLQPIAAGAQVYDSYGQKCNHRFLLNYGFAVEDNHEVDGFCPNEVPFELFIPDNDPLYDIRNEFWMRGENDMNNSNGGFGHSTHALTAVLAAAAATSGHPSHVARALEAVVDANARSGGSTGSEESGPLARRVRVCVSNNENTRILFSMLRVLVANEEELHMLATAPTLPFGDSGCSMYLSRALRGYTASNPDNSNFLTMQHAAFFRTCRDIRNPINFRNERAAMQRLLELAGEMLNEYPTSLDKDIADLRDEQEYPKFSNRRHAKIQVRGEKEILHHFAFWAQTACEVINIIEAEIEYERNRLMDPSLEPPQPGFDYIMNAMDDDDALHFTILRYCCDVLGALRKHAIQRIRQERGDGFSL</sequence>
<evidence type="ECO:0000313" key="7">
    <source>
        <dbReference type="Proteomes" id="UP001054902"/>
    </source>
</evidence>
<dbReference type="SUPFAM" id="SSF82199">
    <property type="entry name" value="SET domain"/>
    <property type="match status" value="1"/>
</dbReference>
<keyword evidence="2" id="KW-0808">Transferase</keyword>
<evidence type="ECO:0000256" key="2">
    <source>
        <dbReference type="ARBA" id="ARBA00022679"/>
    </source>
</evidence>
<dbReference type="InterPro" id="IPR015353">
    <property type="entry name" value="Rubisco_LSMT_subst-bd"/>
</dbReference>
<dbReference type="AlphaFoldDB" id="A0AAD3D9L5"/>
<evidence type="ECO:0000259" key="5">
    <source>
        <dbReference type="PROSITE" id="PS50280"/>
    </source>
</evidence>
<dbReference type="InterPro" id="IPR001214">
    <property type="entry name" value="SET_dom"/>
</dbReference>
<dbReference type="Gene3D" id="3.90.1410.10">
    <property type="entry name" value="set domain protein methyltransferase, domain 1"/>
    <property type="match status" value="1"/>
</dbReference>
<dbReference type="Pfam" id="PF09273">
    <property type="entry name" value="Rubis-subs-bind"/>
    <property type="match status" value="1"/>
</dbReference>
<comment type="caution">
    <text evidence="6">The sequence shown here is derived from an EMBL/GenBank/DDBJ whole genome shotgun (WGS) entry which is preliminary data.</text>
</comment>
<evidence type="ECO:0000256" key="1">
    <source>
        <dbReference type="ARBA" id="ARBA00022603"/>
    </source>
</evidence>
<keyword evidence="1" id="KW-0489">Methyltransferase</keyword>
<reference evidence="6 7" key="1">
    <citation type="journal article" date="2021" name="Sci. Rep.">
        <title>The genome of the diatom Chaetoceros tenuissimus carries an ancient integrated fragment of an extant virus.</title>
        <authorList>
            <person name="Hongo Y."/>
            <person name="Kimura K."/>
            <person name="Takaki Y."/>
            <person name="Yoshida Y."/>
            <person name="Baba S."/>
            <person name="Kobayashi G."/>
            <person name="Nagasaki K."/>
            <person name="Hano T."/>
            <person name="Tomaru Y."/>
        </authorList>
    </citation>
    <scope>NUCLEOTIDE SEQUENCE [LARGE SCALE GENOMIC DNA]</scope>
    <source>
        <strain evidence="6 7">NIES-3715</strain>
    </source>
</reference>
<evidence type="ECO:0000313" key="6">
    <source>
        <dbReference type="EMBL" id="GFH60338.1"/>
    </source>
</evidence>
<dbReference type="Proteomes" id="UP001054902">
    <property type="component" value="Unassembled WGS sequence"/>
</dbReference>
<dbReference type="GO" id="GO:0016279">
    <property type="term" value="F:protein-lysine N-methyltransferase activity"/>
    <property type="evidence" value="ECO:0007669"/>
    <property type="project" value="TreeGrafter"/>
</dbReference>